<dbReference type="Proteomes" id="UP001209540">
    <property type="component" value="Unassembled WGS sequence"/>
</dbReference>
<dbReference type="InterPro" id="IPR018966">
    <property type="entry name" value="VTC_domain"/>
</dbReference>
<proteinExistence type="predicted"/>
<feature type="region of interest" description="Disordered" evidence="6">
    <location>
        <begin position="532"/>
        <end position="569"/>
    </location>
</feature>
<keyword evidence="10" id="KW-1185">Reference proteome</keyword>
<evidence type="ECO:0000259" key="8">
    <source>
        <dbReference type="PROSITE" id="PS51382"/>
    </source>
</evidence>
<protein>
    <submittedName>
        <fullName evidence="9">VTC domain-containing protein</fullName>
    </submittedName>
</protein>
<evidence type="ECO:0000256" key="5">
    <source>
        <dbReference type="ARBA" id="ARBA00023136"/>
    </source>
</evidence>
<feature type="compositionally biased region" description="Low complexity" evidence="6">
    <location>
        <begin position="163"/>
        <end position="191"/>
    </location>
</feature>
<evidence type="ECO:0000256" key="4">
    <source>
        <dbReference type="ARBA" id="ARBA00022989"/>
    </source>
</evidence>
<accession>A0AAD5PF61</accession>
<gene>
    <name evidence="9" type="ORF">BDA99DRAFT_551410</name>
</gene>
<comment type="caution">
    <text evidence="9">The sequence shown here is derived from an EMBL/GenBank/DDBJ whole genome shotgun (WGS) entry which is preliminary data.</text>
</comment>
<comment type="subcellular location">
    <subcellularLocation>
        <location evidence="1">Vacuole membrane</location>
        <topology evidence="1">Multi-pass membrane protein</topology>
    </subcellularLocation>
</comment>
<dbReference type="PANTHER" id="PTHR46140">
    <property type="entry name" value="VACUOLAR TRANSPORTER CHAPERONE 1-RELATED"/>
    <property type="match status" value="1"/>
</dbReference>
<evidence type="ECO:0000313" key="9">
    <source>
        <dbReference type="EMBL" id="KAI9265086.1"/>
    </source>
</evidence>
<dbReference type="AlphaFoldDB" id="A0AAD5PF61"/>
<dbReference type="InterPro" id="IPR051572">
    <property type="entry name" value="VTC_Complex_Subunit"/>
</dbReference>
<dbReference type="GO" id="GO:0005774">
    <property type="term" value="C:vacuolar membrane"/>
    <property type="evidence" value="ECO:0007669"/>
    <property type="project" value="UniProtKB-SubCell"/>
</dbReference>
<evidence type="ECO:0000256" key="1">
    <source>
        <dbReference type="ARBA" id="ARBA00004128"/>
    </source>
</evidence>
<evidence type="ECO:0000256" key="7">
    <source>
        <dbReference type="SAM" id="Phobius"/>
    </source>
</evidence>
<dbReference type="InterPro" id="IPR042267">
    <property type="entry name" value="VTC_sf"/>
</dbReference>
<dbReference type="InterPro" id="IPR004331">
    <property type="entry name" value="SPX_dom"/>
</dbReference>
<reference evidence="9" key="2">
    <citation type="submission" date="2023-02" db="EMBL/GenBank/DDBJ databases">
        <authorList>
            <consortium name="DOE Joint Genome Institute"/>
            <person name="Mondo S.J."/>
            <person name="Chang Y."/>
            <person name="Wang Y."/>
            <person name="Ahrendt S."/>
            <person name="Andreopoulos W."/>
            <person name="Barry K."/>
            <person name="Beard J."/>
            <person name="Benny G.L."/>
            <person name="Blankenship S."/>
            <person name="Bonito G."/>
            <person name="Cuomo C."/>
            <person name="Desiro A."/>
            <person name="Gervers K.A."/>
            <person name="Hundley H."/>
            <person name="Kuo A."/>
            <person name="LaButti K."/>
            <person name="Lang B.F."/>
            <person name="Lipzen A."/>
            <person name="O'Donnell K."/>
            <person name="Pangilinan J."/>
            <person name="Reynolds N."/>
            <person name="Sandor L."/>
            <person name="Smith M.W."/>
            <person name="Tsang A."/>
            <person name="Grigoriev I.V."/>
            <person name="Stajich J.E."/>
            <person name="Spatafora J.W."/>
        </authorList>
    </citation>
    <scope>NUCLEOTIDE SEQUENCE</scope>
    <source>
        <strain evidence="9">RSA 2281</strain>
    </source>
</reference>
<feature type="transmembrane region" description="Helical" evidence="7">
    <location>
        <begin position="690"/>
        <end position="710"/>
    </location>
</feature>
<dbReference type="Pfam" id="PF09359">
    <property type="entry name" value="VTC"/>
    <property type="match status" value="1"/>
</dbReference>
<evidence type="ECO:0000256" key="2">
    <source>
        <dbReference type="ARBA" id="ARBA00022554"/>
    </source>
</evidence>
<keyword evidence="4 7" id="KW-1133">Transmembrane helix</keyword>
<evidence type="ECO:0000256" key="6">
    <source>
        <dbReference type="SAM" id="MobiDB-lite"/>
    </source>
</evidence>
<dbReference type="GO" id="GO:0006799">
    <property type="term" value="P:polyphosphate biosynthetic process"/>
    <property type="evidence" value="ECO:0007669"/>
    <property type="project" value="UniProtKB-ARBA"/>
</dbReference>
<sequence length="735" mass="84947">MTFQPNNIYEPWRFEYVSYNLIKQNMTNQAQNHGWFERDESSFVASLWHEAEKVDRFIIQKQREIESTMAHCRRSLEQHPSNNHSNFHTTETLYDIYCELQGLCDFARHNALALQCLIDLHDELTGRNQRYLLVEILQKKPLDRQRFDVTLVEVTKLMDKVVQSPSPQQRHPQQPQYPHQQLQNQPLVPVQEVEEEEEGEDKNQQGGEPAWPNEPTAVNFWVHKDNIKQVHAILSFHLSSSSSKPTVTFLDSPRFELYQGRLERDEGAEEIRLKHFANGSKDVFVERETYHPAWMNGQSVTDGFRLDSLDKADQFLSSQYTAEEAVNDLCATDAERHTMGFIATGIQKSVHEKQLRPVMRMTSERIAFQNQALLDTNIMYVGGGDGSNDKYTLSHAVLQTTLIGRPRDQEAAWLRTLLDDGLIYEVPCFSLYLHGMACLWRYEVPLLPWWMKELGVDIRDARQPRGFKSSTHYNQSRSLRPLDEPLGYLNHELEYPKIPPSERPAMKQGLFPAPRHETISIDQDFFHDPVWGSKSPSGTRAHQEDDYGSRQRGVAGQRRQDQNSEDQERQTLLDYGGLTIYDNNDDYPEIQEVVEDDNEEKKKKKKDKKAPWLEPKVFFANERTFIHWLQFSALILTAALTLLNFGDRVSTIAGGVFFGISLAIALYAFGRYRYRAHQIKTRPQVRYDDIYGPIGLCVLLVGALILNFILRYNSPSSTTSWLGISSNGTQTQTYH</sequence>
<dbReference type="InterPro" id="IPR003807">
    <property type="entry name" value="DUF202"/>
</dbReference>
<reference evidence="9" key="1">
    <citation type="journal article" date="2022" name="IScience">
        <title>Evolution of zygomycete secretomes and the origins of terrestrial fungal ecologies.</title>
        <authorList>
            <person name="Chang Y."/>
            <person name="Wang Y."/>
            <person name="Mondo S."/>
            <person name="Ahrendt S."/>
            <person name="Andreopoulos W."/>
            <person name="Barry K."/>
            <person name="Beard J."/>
            <person name="Benny G.L."/>
            <person name="Blankenship S."/>
            <person name="Bonito G."/>
            <person name="Cuomo C."/>
            <person name="Desiro A."/>
            <person name="Gervers K.A."/>
            <person name="Hundley H."/>
            <person name="Kuo A."/>
            <person name="LaButti K."/>
            <person name="Lang B.F."/>
            <person name="Lipzen A."/>
            <person name="O'Donnell K."/>
            <person name="Pangilinan J."/>
            <person name="Reynolds N."/>
            <person name="Sandor L."/>
            <person name="Smith M.E."/>
            <person name="Tsang A."/>
            <person name="Grigoriev I.V."/>
            <person name="Stajich J.E."/>
            <person name="Spatafora J.W."/>
        </authorList>
    </citation>
    <scope>NUCLEOTIDE SEQUENCE</scope>
    <source>
        <strain evidence="9">RSA 2281</strain>
    </source>
</reference>
<name>A0AAD5PF61_9FUNG</name>
<keyword evidence="2" id="KW-0926">Vacuole</keyword>
<keyword evidence="3 7" id="KW-0812">Transmembrane</keyword>
<feature type="compositionally biased region" description="Basic and acidic residues" evidence="6">
    <location>
        <begin position="558"/>
        <end position="569"/>
    </location>
</feature>
<keyword evidence="5 7" id="KW-0472">Membrane</keyword>
<evidence type="ECO:0000313" key="10">
    <source>
        <dbReference type="Proteomes" id="UP001209540"/>
    </source>
</evidence>
<feature type="region of interest" description="Disordered" evidence="6">
    <location>
        <begin position="162"/>
        <end position="215"/>
    </location>
</feature>
<evidence type="ECO:0000256" key="3">
    <source>
        <dbReference type="ARBA" id="ARBA00022692"/>
    </source>
</evidence>
<dbReference type="PROSITE" id="PS51382">
    <property type="entry name" value="SPX"/>
    <property type="match status" value="1"/>
</dbReference>
<dbReference type="Gene3D" id="3.20.100.30">
    <property type="entry name" value="VTC, catalytic tunnel domain"/>
    <property type="match status" value="1"/>
</dbReference>
<dbReference type="Pfam" id="PF02656">
    <property type="entry name" value="DUF202"/>
    <property type="match status" value="1"/>
</dbReference>
<feature type="domain" description="SPX" evidence="8">
    <location>
        <begin position="1"/>
        <end position="135"/>
    </location>
</feature>
<dbReference type="EMBL" id="JAIXMP010000011">
    <property type="protein sequence ID" value="KAI9265086.1"/>
    <property type="molecule type" value="Genomic_DNA"/>
</dbReference>
<feature type="transmembrane region" description="Helical" evidence="7">
    <location>
        <begin position="652"/>
        <end position="670"/>
    </location>
</feature>
<organism evidence="9 10">
    <name type="scientific">Phascolomyces articulosus</name>
    <dbReference type="NCBI Taxonomy" id="60185"/>
    <lineage>
        <taxon>Eukaryota</taxon>
        <taxon>Fungi</taxon>
        <taxon>Fungi incertae sedis</taxon>
        <taxon>Mucoromycota</taxon>
        <taxon>Mucoromycotina</taxon>
        <taxon>Mucoromycetes</taxon>
        <taxon>Mucorales</taxon>
        <taxon>Lichtheimiaceae</taxon>
        <taxon>Phascolomyces</taxon>
    </lineage>
</organism>
<dbReference type="PANTHER" id="PTHR46140:SF1">
    <property type="entry name" value="VACUOLAR TRANSPORTER CHAPERONE COMPLEX SUBUNIT 4-RELATED"/>
    <property type="match status" value="1"/>
</dbReference>